<comment type="caution">
    <text evidence="1">The sequence shown here is derived from an EMBL/GenBank/DDBJ whole genome shotgun (WGS) entry which is preliminary data.</text>
</comment>
<protein>
    <submittedName>
        <fullName evidence="1">Uncharacterized protein</fullName>
    </submittedName>
</protein>
<keyword evidence="2" id="KW-1185">Reference proteome</keyword>
<organism evidence="1 2">
    <name type="scientific">Oenococcus alcoholitolerans</name>
    <dbReference type="NCBI Taxonomy" id="931074"/>
    <lineage>
        <taxon>Bacteria</taxon>
        <taxon>Bacillati</taxon>
        <taxon>Bacillota</taxon>
        <taxon>Bacilli</taxon>
        <taxon>Lactobacillales</taxon>
        <taxon>Lactobacillaceae</taxon>
        <taxon>Oenococcus</taxon>
    </lineage>
</organism>
<accession>A0ABR4XRF7</accession>
<sequence length="45" mass="5199">MVFFLKKDNLQQNSDRAAANKSFLANQQAKVVLSSQRPFFDRILL</sequence>
<name>A0ABR4XRF7_9LACO</name>
<gene>
    <name evidence="1" type="ORF">Q757_05955</name>
</gene>
<proteinExistence type="predicted"/>
<dbReference type="EMBL" id="AXCV01000269">
    <property type="protein sequence ID" value="KGO31639.1"/>
    <property type="molecule type" value="Genomic_DNA"/>
</dbReference>
<evidence type="ECO:0000313" key="2">
    <source>
        <dbReference type="Proteomes" id="UP000030023"/>
    </source>
</evidence>
<evidence type="ECO:0000313" key="1">
    <source>
        <dbReference type="EMBL" id="KGO31639.1"/>
    </source>
</evidence>
<dbReference type="Proteomes" id="UP000030023">
    <property type="component" value="Unassembled WGS sequence"/>
</dbReference>
<reference evidence="1 2" key="1">
    <citation type="journal article" date="2014" name="Antonie Van Leeuwenhoek">
        <title>Oenococcus alcoholitolerans sp. nov., a lactic acid bacteria isolated from cachaca and ethanol fermentation processes.</title>
        <authorList>
            <person name="Badotti F."/>
            <person name="Moreira A.P."/>
            <person name="Tonon L.A."/>
            <person name="de Lucena B.T."/>
            <person name="Gomes Fde C."/>
            <person name="Kruger R."/>
            <person name="Thompson C.C."/>
            <person name="de Morais M.A.Jr."/>
            <person name="Rosa C.A."/>
            <person name="Thompson F.L."/>
        </authorList>
    </citation>
    <scope>NUCLEOTIDE SEQUENCE [LARGE SCALE GENOMIC DNA]</scope>
    <source>
        <strain evidence="1 2">UFRJ-M7.2.18</strain>
    </source>
</reference>